<proteinExistence type="predicted"/>
<reference evidence="6" key="1">
    <citation type="submission" date="2016-11" db="EMBL/GenBank/DDBJ databases">
        <title>Complete Genome Sequence of alachlor-degrading Sphingomonas sp. strain JJ-A5.</title>
        <authorList>
            <person name="Lee H."/>
            <person name="Ka J.-O."/>
        </authorList>
    </citation>
    <scope>NUCLEOTIDE SEQUENCE [LARGE SCALE GENOMIC DNA]</scope>
    <source>
        <strain evidence="6">JJ-A5</strain>
    </source>
</reference>
<sequence>MHDVARQFRQIFDQRVRALGVTRPQWRALLNIARREGITQSELADLLEVERISLCRMVDRLSDVSLVERRADPHDRRVWRLHLTPKARAIVAQLNEIGAGVEGEAMWALTAAEQTMLRETLDRIRVQLELQRREIAPL</sequence>
<dbReference type="InterPro" id="IPR000835">
    <property type="entry name" value="HTH_MarR-typ"/>
</dbReference>
<feature type="domain" description="HTH marR-type" evidence="4">
    <location>
        <begin position="1"/>
        <end position="126"/>
    </location>
</feature>
<dbReference type="InterPro" id="IPR036390">
    <property type="entry name" value="WH_DNA-bd_sf"/>
</dbReference>
<evidence type="ECO:0000256" key="1">
    <source>
        <dbReference type="ARBA" id="ARBA00023015"/>
    </source>
</evidence>
<keyword evidence="3" id="KW-0804">Transcription</keyword>
<keyword evidence="1" id="KW-0805">Transcription regulation</keyword>
<dbReference type="Proteomes" id="UP000182063">
    <property type="component" value="Chromosome"/>
</dbReference>
<dbReference type="Gene3D" id="1.10.10.10">
    <property type="entry name" value="Winged helix-like DNA-binding domain superfamily/Winged helix DNA-binding domain"/>
    <property type="match status" value="1"/>
</dbReference>
<dbReference type="InterPro" id="IPR036388">
    <property type="entry name" value="WH-like_DNA-bd_sf"/>
</dbReference>
<dbReference type="OrthoDB" id="582199at2"/>
<dbReference type="SMART" id="SM00347">
    <property type="entry name" value="HTH_MARR"/>
    <property type="match status" value="1"/>
</dbReference>
<evidence type="ECO:0000256" key="3">
    <source>
        <dbReference type="ARBA" id="ARBA00023163"/>
    </source>
</evidence>
<dbReference type="KEGG" id="sphj:BSL82_11855"/>
<dbReference type="Pfam" id="PF12802">
    <property type="entry name" value="MarR_2"/>
    <property type="match status" value="1"/>
</dbReference>
<gene>
    <name evidence="5" type="ORF">BSL82_11855</name>
</gene>
<dbReference type="AlphaFoldDB" id="A0A1L3ZZR4"/>
<evidence type="ECO:0000256" key="2">
    <source>
        <dbReference type="ARBA" id="ARBA00023125"/>
    </source>
</evidence>
<dbReference type="PANTHER" id="PTHR42756">
    <property type="entry name" value="TRANSCRIPTIONAL REGULATOR, MARR"/>
    <property type="match status" value="1"/>
</dbReference>
<evidence type="ECO:0000313" key="6">
    <source>
        <dbReference type="Proteomes" id="UP000182063"/>
    </source>
</evidence>
<dbReference type="STRING" id="1921510.BSL82_11855"/>
<dbReference type="SUPFAM" id="SSF46785">
    <property type="entry name" value="Winged helix' DNA-binding domain"/>
    <property type="match status" value="1"/>
</dbReference>
<dbReference type="GO" id="GO:0003700">
    <property type="term" value="F:DNA-binding transcription factor activity"/>
    <property type="evidence" value="ECO:0007669"/>
    <property type="project" value="InterPro"/>
</dbReference>
<keyword evidence="2" id="KW-0238">DNA-binding</keyword>
<evidence type="ECO:0000259" key="4">
    <source>
        <dbReference type="PROSITE" id="PS50995"/>
    </source>
</evidence>
<accession>A0A1L3ZZR4</accession>
<organism evidence="5 6">
    <name type="scientific">Tardibacter chloracetimidivorans</name>
    <dbReference type="NCBI Taxonomy" id="1921510"/>
    <lineage>
        <taxon>Bacteria</taxon>
        <taxon>Pseudomonadati</taxon>
        <taxon>Pseudomonadota</taxon>
        <taxon>Alphaproteobacteria</taxon>
        <taxon>Sphingomonadales</taxon>
        <taxon>Sphingomonadaceae</taxon>
        <taxon>Tardibacter</taxon>
    </lineage>
</organism>
<dbReference type="PROSITE" id="PS50995">
    <property type="entry name" value="HTH_MARR_2"/>
    <property type="match status" value="1"/>
</dbReference>
<dbReference type="PANTHER" id="PTHR42756:SF1">
    <property type="entry name" value="TRANSCRIPTIONAL REPRESSOR OF EMRAB OPERON"/>
    <property type="match status" value="1"/>
</dbReference>
<dbReference type="GO" id="GO:0003677">
    <property type="term" value="F:DNA binding"/>
    <property type="evidence" value="ECO:0007669"/>
    <property type="project" value="UniProtKB-KW"/>
</dbReference>
<name>A0A1L3ZZR4_9SPHN</name>
<evidence type="ECO:0000313" key="5">
    <source>
        <dbReference type="EMBL" id="API61113.1"/>
    </source>
</evidence>
<dbReference type="PRINTS" id="PR00598">
    <property type="entry name" value="HTHMARR"/>
</dbReference>
<dbReference type="EMBL" id="CP018221">
    <property type="protein sequence ID" value="API61113.1"/>
    <property type="molecule type" value="Genomic_DNA"/>
</dbReference>
<keyword evidence="6" id="KW-1185">Reference proteome</keyword>
<protein>
    <submittedName>
        <fullName evidence="5">MarR family transcriptional regulator</fullName>
    </submittedName>
</protein>